<evidence type="ECO:0000313" key="1">
    <source>
        <dbReference type="EMBL" id="GIN18905.1"/>
    </source>
</evidence>
<evidence type="ECO:0000313" key="2">
    <source>
        <dbReference type="Proteomes" id="UP000680279"/>
    </source>
</evidence>
<gene>
    <name evidence="1" type="ORF">J1TS3_00390</name>
</gene>
<proteinExistence type="predicted"/>
<name>A0ABQ4K1Q4_9BACI</name>
<sequence length="86" mass="9278">MGFHNGNIPSMGFSSYSEILSTLISAIRQDDPQGGNSSAKLLLADFIRTHLDNSLELGNKVNLNSVPETSQHSQKVIAGRLKSPIL</sequence>
<comment type="caution">
    <text evidence="1">The sequence shown here is derived from an EMBL/GenBank/DDBJ whole genome shotgun (WGS) entry which is preliminary data.</text>
</comment>
<accession>A0ABQ4K1Q4</accession>
<dbReference type="EMBL" id="BOQT01000001">
    <property type="protein sequence ID" value="GIN18905.1"/>
    <property type="molecule type" value="Genomic_DNA"/>
</dbReference>
<protein>
    <submittedName>
        <fullName evidence="1">Uncharacterized protein</fullName>
    </submittedName>
</protein>
<keyword evidence="2" id="KW-1185">Reference proteome</keyword>
<reference evidence="1 2" key="1">
    <citation type="submission" date="2021-03" db="EMBL/GenBank/DDBJ databases">
        <title>Antimicrobial resistance genes in bacteria isolated from Japanese honey, and their potential for conferring macrolide and lincosamide resistance in the American foulbrood pathogen Paenibacillus larvae.</title>
        <authorList>
            <person name="Okamoto M."/>
            <person name="Kumagai M."/>
            <person name="Kanamori H."/>
            <person name="Takamatsu D."/>
        </authorList>
    </citation>
    <scope>NUCLEOTIDE SEQUENCE [LARGE SCALE GENOMIC DNA]</scope>
    <source>
        <strain evidence="1 2">J1TS3</strain>
    </source>
</reference>
<organism evidence="1 2">
    <name type="scientific">Siminovitchia fordii</name>
    <dbReference type="NCBI Taxonomy" id="254759"/>
    <lineage>
        <taxon>Bacteria</taxon>
        <taxon>Bacillati</taxon>
        <taxon>Bacillota</taxon>
        <taxon>Bacilli</taxon>
        <taxon>Bacillales</taxon>
        <taxon>Bacillaceae</taxon>
        <taxon>Siminovitchia</taxon>
    </lineage>
</organism>
<dbReference type="Proteomes" id="UP000680279">
    <property type="component" value="Unassembled WGS sequence"/>
</dbReference>